<dbReference type="EMBL" id="JAQGDS010000001">
    <property type="protein sequence ID" value="KAJ6264313.1"/>
    <property type="molecule type" value="Genomic_DNA"/>
</dbReference>
<keyword evidence="3" id="KW-1185">Reference proteome</keyword>
<sequence>MGGLEGEVGGDDGGGDDDDDGGDDGGWRRGKGASEREKGAQKVRCCGGRVINKMQCAAIKYKNKMPPGPPPPSLPSAALRQASRPRRSPTTHDLERTSESRCERMPSCARLGWIMLLTGLRSPAVSCRRDARCFDGAMPLPLPSCSVPQQPSRLRDALGPGE</sequence>
<feature type="compositionally biased region" description="Acidic residues" evidence="1">
    <location>
        <begin position="8"/>
        <end position="23"/>
    </location>
</feature>
<feature type="region of interest" description="Disordered" evidence="1">
    <location>
        <begin position="61"/>
        <end position="103"/>
    </location>
</feature>
<evidence type="ECO:0000256" key="1">
    <source>
        <dbReference type="SAM" id="MobiDB-lite"/>
    </source>
</evidence>
<protein>
    <submittedName>
        <fullName evidence="2">Uncharacterized protein</fullName>
    </submittedName>
</protein>
<organism evidence="2 3">
    <name type="scientific">Drechslerella dactyloides</name>
    <name type="common">Nematode-trapping fungus</name>
    <name type="synonym">Arthrobotrys dactyloides</name>
    <dbReference type="NCBI Taxonomy" id="74499"/>
    <lineage>
        <taxon>Eukaryota</taxon>
        <taxon>Fungi</taxon>
        <taxon>Dikarya</taxon>
        <taxon>Ascomycota</taxon>
        <taxon>Pezizomycotina</taxon>
        <taxon>Orbiliomycetes</taxon>
        <taxon>Orbiliales</taxon>
        <taxon>Orbiliaceae</taxon>
        <taxon>Drechslerella</taxon>
    </lineage>
</organism>
<feature type="compositionally biased region" description="Basic and acidic residues" evidence="1">
    <location>
        <begin position="90"/>
        <end position="103"/>
    </location>
</feature>
<name>A0AAD6J4A6_DREDA</name>
<evidence type="ECO:0000313" key="3">
    <source>
        <dbReference type="Proteomes" id="UP001221413"/>
    </source>
</evidence>
<reference evidence="2" key="1">
    <citation type="submission" date="2023-01" db="EMBL/GenBank/DDBJ databases">
        <title>The chitinases involved in constricting ring structure development in the nematode-trapping fungus Drechslerella dactyloides.</title>
        <authorList>
            <person name="Wang R."/>
            <person name="Zhang L."/>
            <person name="Tang P."/>
            <person name="Li S."/>
            <person name="Liang L."/>
        </authorList>
    </citation>
    <scope>NUCLEOTIDE SEQUENCE</scope>
    <source>
        <strain evidence="2">YMF1.00031</strain>
    </source>
</reference>
<dbReference type="Proteomes" id="UP001221413">
    <property type="component" value="Unassembled WGS sequence"/>
</dbReference>
<accession>A0AAD6J4A6</accession>
<gene>
    <name evidence="2" type="ORF">Dda_0458</name>
</gene>
<evidence type="ECO:0000313" key="2">
    <source>
        <dbReference type="EMBL" id="KAJ6264313.1"/>
    </source>
</evidence>
<comment type="caution">
    <text evidence="2">The sequence shown here is derived from an EMBL/GenBank/DDBJ whole genome shotgun (WGS) entry which is preliminary data.</text>
</comment>
<dbReference type="AlphaFoldDB" id="A0AAD6J4A6"/>
<feature type="region of interest" description="Disordered" evidence="1">
    <location>
        <begin position="1"/>
        <end position="42"/>
    </location>
</feature>
<proteinExistence type="predicted"/>